<dbReference type="Bgee" id="FBgn0270912">
    <property type="expression patterns" value="Expressed in embryo and 3 other cell types or tissues"/>
</dbReference>
<evidence type="ECO:0000313" key="1">
    <source>
        <dbReference type="EMBL" id="KMY88889.1"/>
    </source>
</evidence>
<proteinExistence type="predicted"/>
<accession>A0A0J9QYV6</accession>
<name>A0A0J9QYV6_DROSI</name>
<dbReference type="EMBL" id="CM002910">
    <property type="protein sequence ID" value="KMY88889.1"/>
    <property type="molecule type" value="Genomic_DNA"/>
</dbReference>
<reference evidence="1" key="2">
    <citation type="submission" date="2014-06" db="EMBL/GenBank/DDBJ databases">
        <authorList>
            <person name="Hu T."/>
            <person name="Eisen M.B."/>
            <person name="Thornton K.R."/>
            <person name="Andolfatto P."/>
        </authorList>
    </citation>
    <scope>NUCLEOTIDE SEQUENCE</scope>
    <source>
        <strain evidence="1">W501</strain>
    </source>
</reference>
<dbReference type="KEGG" id="dsi:Dsimw501_GD29622"/>
<protein>
    <submittedName>
        <fullName evidence="1">Uncharacterized protein</fullName>
    </submittedName>
</protein>
<gene>
    <name evidence="1" type="primary">Dsim\GD29622</name>
    <name evidence="1" type="ORF">Dsimw501_GD29622</name>
</gene>
<reference evidence="1" key="1">
    <citation type="journal article" date="2013" name="Genome Res.">
        <title>A second-generation assembly of the Drosophila simulans genome provides new insights into patterns of lineage-specific divergence.</title>
        <authorList>
            <person name="Hu T.T."/>
            <person name="Eisen M.B."/>
            <person name="Thornton K.R."/>
            <person name="Andolfatto P."/>
        </authorList>
    </citation>
    <scope>NUCLEOTIDE SEQUENCE [LARGE SCALE GENOMIC DNA]</scope>
    <source>
        <strain evidence="1">W501</strain>
    </source>
</reference>
<sequence>TPLDVHTYVFISSNTCNRFDPILSTLIALDSQTFGLSFASRQIGKLCRGQLGDSFAYHLDWEATIFSIDLKQTNTKTDTEN</sequence>
<dbReference type="Proteomes" id="UP000035880">
    <property type="component" value="Chromosome 2L"/>
</dbReference>
<dbReference type="AlphaFoldDB" id="A0A0J9QYV6"/>
<reference evidence="1" key="3">
    <citation type="submission" date="2015-04" db="EMBL/GenBank/DDBJ databases">
        <authorList>
            <consortium name="FlyBase"/>
        </authorList>
    </citation>
    <scope>NUCLEOTIDE SEQUENCE</scope>
    <source>
        <strain evidence="1">W501</strain>
    </source>
</reference>
<feature type="non-terminal residue" evidence="1">
    <location>
        <position position="1"/>
    </location>
</feature>
<organism evidence="1">
    <name type="scientific">Drosophila simulans</name>
    <name type="common">Fruit fly</name>
    <dbReference type="NCBI Taxonomy" id="7240"/>
    <lineage>
        <taxon>Eukaryota</taxon>
        <taxon>Metazoa</taxon>
        <taxon>Ecdysozoa</taxon>
        <taxon>Arthropoda</taxon>
        <taxon>Hexapoda</taxon>
        <taxon>Insecta</taxon>
        <taxon>Pterygota</taxon>
        <taxon>Neoptera</taxon>
        <taxon>Endopterygota</taxon>
        <taxon>Diptera</taxon>
        <taxon>Brachycera</taxon>
        <taxon>Muscomorpha</taxon>
        <taxon>Ephydroidea</taxon>
        <taxon>Drosophilidae</taxon>
        <taxon>Drosophila</taxon>
        <taxon>Sophophora</taxon>
    </lineage>
</organism>